<reference evidence="1 2" key="1">
    <citation type="submission" date="2020-04" db="EMBL/GenBank/DDBJ databases">
        <title>Whole genome sequencing of clinical and environmental type strains of Ochrobactrum.</title>
        <authorList>
            <person name="Dharne M."/>
        </authorList>
    </citation>
    <scope>NUCLEOTIDE SEQUENCE [LARGE SCALE GENOMIC DNA]</scope>
    <source>
        <strain evidence="1 2">DSM 13340</strain>
    </source>
</reference>
<comment type="caution">
    <text evidence="1">The sequence shown here is derived from an EMBL/GenBank/DDBJ whole genome shotgun (WGS) entry which is preliminary data.</text>
</comment>
<protein>
    <submittedName>
        <fullName evidence="1">Uncharacterized protein</fullName>
    </submittedName>
</protein>
<sequence>MPPTFLFLLYKIIKEQTISNRRKSQTALNSSNQPKLSNHPVIKVSSLCRSRLSGAGYLEHTVQCVNPFLKKITNLIAVLFFIHQQNSRPANAADLLKSNIAVKLFQPTQGTNLSAASSVAALVVAPYRPHKPKLSTQFRKRRNFLSTANMVLLTKFQLGKTGDSNGCDDSMTVTVTIG</sequence>
<gene>
    <name evidence="1" type="ORF">HGG76_18400</name>
</gene>
<accession>A0A7X6JDG3</accession>
<dbReference type="EMBL" id="JAAXZB010000002">
    <property type="protein sequence ID" value="NKW10515.1"/>
    <property type="molecule type" value="Genomic_DNA"/>
</dbReference>
<organism evidence="1 2">
    <name type="scientific">Brucella tritici</name>
    <dbReference type="NCBI Taxonomy" id="94626"/>
    <lineage>
        <taxon>Bacteria</taxon>
        <taxon>Pseudomonadati</taxon>
        <taxon>Pseudomonadota</taxon>
        <taxon>Alphaproteobacteria</taxon>
        <taxon>Hyphomicrobiales</taxon>
        <taxon>Brucellaceae</taxon>
        <taxon>Brucella/Ochrobactrum group</taxon>
        <taxon>Brucella</taxon>
    </lineage>
</organism>
<evidence type="ECO:0000313" key="2">
    <source>
        <dbReference type="Proteomes" id="UP000558475"/>
    </source>
</evidence>
<proteinExistence type="predicted"/>
<name>A0A7X6JDG3_9HYPH</name>
<dbReference type="AlphaFoldDB" id="A0A7X6JDG3"/>
<evidence type="ECO:0000313" key="1">
    <source>
        <dbReference type="EMBL" id="NKW10515.1"/>
    </source>
</evidence>
<dbReference type="Proteomes" id="UP000558475">
    <property type="component" value="Unassembled WGS sequence"/>
</dbReference>